<dbReference type="GO" id="GO:0005384">
    <property type="term" value="F:manganese ion transmembrane transporter activity"/>
    <property type="evidence" value="ECO:0007669"/>
    <property type="project" value="TreeGrafter"/>
</dbReference>
<keyword evidence="3 6" id="KW-0812">Transmembrane</keyword>
<feature type="transmembrane region" description="Helical" evidence="6">
    <location>
        <begin position="177"/>
        <end position="197"/>
    </location>
</feature>
<reference evidence="7 8" key="1">
    <citation type="journal article" date="2017" name="Front. Microbiol.">
        <title>Genomic Characterization of Dairy Associated Leuconostoc Species and Diversity of Leuconostocs in Undefined Mixed Mesophilic Starter Cultures.</title>
        <authorList>
            <person name="Frantzen C.A."/>
            <person name="Kot W."/>
            <person name="Pedersen T.B."/>
            <person name="Ardo Y.M."/>
            <person name="Broadbent J.R."/>
            <person name="Neve H."/>
            <person name="Hansen L.H."/>
            <person name="Dal Bello F."/>
            <person name="Ostlie H.M."/>
            <person name="Kleppen H.P."/>
            <person name="Vogensen F.K."/>
            <person name="Holo H."/>
        </authorList>
    </citation>
    <scope>NUCLEOTIDE SEQUENCE [LARGE SCALE GENOMIC DNA]</scope>
    <source>
        <strain evidence="7 8">LMGCF08</strain>
    </source>
</reference>
<evidence type="ECO:0000256" key="6">
    <source>
        <dbReference type="HAMAP-Rule" id="MF_00221"/>
    </source>
</evidence>
<dbReference type="NCBIfam" id="NF037982">
    <property type="entry name" value="Nramp_1"/>
    <property type="match status" value="1"/>
</dbReference>
<keyword evidence="5 6" id="KW-0472">Membrane</keyword>
<organism evidence="7 8">
    <name type="scientific">Leuconostoc pseudomesenteroides</name>
    <dbReference type="NCBI Taxonomy" id="33968"/>
    <lineage>
        <taxon>Bacteria</taxon>
        <taxon>Bacillati</taxon>
        <taxon>Bacillota</taxon>
        <taxon>Bacilli</taxon>
        <taxon>Lactobacillales</taxon>
        <taxon>Lactobacillaceae</taxon>
        <taxon>Leuconostoc</taxon>
    </lineage>
</organism>
<evidence type="ECO:0000313" key="7">
    <source>
        <dbReference type="EMBL" id="ORI97611.1"/>
    </source>
</evidence>
<evidence type="ECO:0000256" key="2">
    <source>
        <dbReference type="ARBA" id="ARBA00022448"/>
    </source>
</evidence>
<dbReference type="NCBIfam" id="TIGR01197">
    <property type="entry name" value="nramp"/>
    <property type="match status" value="1"/>
</dbReference>
<dbReference type="PRINTS" id="PR00447">
    <property type="entry name" value="NATRESASSCMP"/>
</dbReference>
<feature type="transmembrane region" description="Helical" evidence="6">
    <location>
        <begin position="72"/>
        <end position="92"/>
    </location>
</feature>
<dbReference type="GO" id="GO:0015293">
    <property type="term" value="F:symporter activity"/>
    <property type="evidence" value="ECO:0007669"/>
    <property type="project" value="UniProtKB-UniRule"/>
</dbReference>
<dbReference type="STRING" id="33968.BMS77_05930"/>
<feature type="transmembrane region" description="Helical" evidence="6">
    <location>
        <begin position="441"/>
        <end position="462"/>
    </location>
</feature>
<name>A0A1X0VD50_LEUPS</name>
<dbReference type="GO" id="GO:0034755">
    <property type="term" value="P:iron ion transmembrane transport"/>
    <property type="evidence" value="ECO:0007669"/>
    <property type="project" value="TreeGrafter"/>
</dbReference>
<gene>
    <name evidence="6" type="primary">mntH</name>
    <name evidence="7" type="ORF">BMR96_06160</name>
</gene>
<dbReference type="eggNOG" id="COG1914">
    <property type="taxonomic scope" value="Bacteria"/>
</dbReference>
<keyword evidence="6" id="KW-0769">Symport</keyword>
<dbReference type="HAMAP" id="MF_00221">
    <property type="entry name" value="NRAMP"/>
    <property type="match status" value="1"/>
</dbReference>
<feature type="transmembrane region" description="Helical" evidence="6">
    <location>
        <begin position="231"/>
        <end position="249"/>
    </location>
</feature>
<feature type="transmembrane region" description="Helical" evidence="6">
    <location>
        <begin position="148"/>
        <end position="170"/>
    </location>
</feature>
<feature type="transmembrane region" description="Helical" evidence="6">
    <location>
        <begin position="402"/>
        <end position="421"/>
    </location>
</feature>
<feature type="transmembrane region" description="Helical" evidence="6">
    <location>
        <begin position="282"/>
        <end position="302"/>
    </location>
</feature>
<proteinExistence type="inferred from homology"/>
<dbReference type="Proteomes" id="UP000192288">
    <property type="component" value="Unassembled WGS sequence"/>
</dbReference>
<feature type="transmembrane region" description="Helical" evidence="6">
    <location>
        <begin position="373"/>
        <end position="390"/>
    </location>
</feature>
<protein>
    <recommendedName>
        <fullName evidence="6">Divalent metal cation transporter MntH</fullName>
    </recommendedName>
</protein>
<evidence type="ECO:0000256" key="3">
    <source>
        <dbReference type="ARBA" id="ARBA00022692"/>
    </source>
</evidence>
<dbReference type="AlphaFoldDB" id="A0A1X0VD50"/>
<dbReference type="GO" id="GO:0046872">
    <property type="term" value="F:metal ion binding"/>
    <property type="evidence" value="ECO:0007669"/>
    <property type="project" value="UniProtKB-UniRule"/>
</dbReference>
<dbReference type="Pfam" id="PF01566">
    <property type="entry name" value="Nramp"/>
    <property type="match status" value="1"/>
</dbReference>
<comment type="subcellular location">
    <subcellularLocation>
        <location evidence="6">Cell membrane</location>
        <topology evidence="6">Multi-pass membrane protein</topology>
    </subcellularLocation>
    <subcellularLocation>
        <location evidence="1">Membrane</location>
        <topology evidence="1">Multi-pass membrane protein</topology>
    </subcellularLocation>
</comment>
<dbReference type="RefSeq" id="WP_080519281.1">
    <property type="nucleotide sequence ID" value="NZ_MPLS01000019.1"/>
</dbReference>
<dbReference type="GO" id="GO:0015086">
    <property type="term" value="F:cadmium ion transmembrane transporter activity"/>
    <property type="evidence" value="ECO:0007669"/>
    <property type="project" value="TreeGrafter"/>
</dbReference>
<dbReference type="GO" id="GO:0005886">
    <property type="term" value="C:plasma membrane"/>
    <property type="evidence" value="ECO:0007669"/>
    <property type="project" value="UniProtKB-SubCell"/>
</dbReference>
<comment type="similarity">
    <text evidence="6">Belongs to the NRAMP family.</text>
</comment>
<dbReference type="InterPro" id="IPR001046">
    <property type="entry name" value="NRAMP_fam"/>
</dbReference>
<evidence type="ECO:0000256" key="5">
    <source>
        <dbReference type="ARBA" id="ARBA00023136"/>
    </source>
</evidence>
<evidence type="ECO:0000313" key="8">
    <source>
        <dbReference type="Proteomes" id="UP000192288"/>
    </source>
</evidence>
<dbReference type="NCBIfam" id="NF001923">
    <property type="entry name" value="PRK00701.1"/>
    <property type="match status" value="1"/>
</dbReference>
<evidence type="ECO:0000256" key="4">
    <source>
        <dbReference type="ARBA" id="ARBA00022989"/>
    </source>
</evidence>
<comment type="caution">
    <text evidence="7">The sequence shown here is derived from an EMBL/GenBank/DDBJ whole genome shotgun (WGS) entry which is preliminary data.</text>
</comment>
<accession>A0A1X0VD50</accession>
<feature type="transmembrane region" description="Helical" evidence="6">
    <location>
        <begin position="119"/>
        <end position="142"/>
    </location>
</feature>
<dbReference type="PANTHER" id="PTHR11706:SF33">
    <property type="entry name" value="NATURAL RESISTANCE-ASSOCIATED MACROPHAGE PROTEIN 2"/>
    <property type="match status" value="1"/>
</dbReference>
<feature type="transmembrane region" description="Helical" evidence="6">
    <location>
        <begin position="322"/>
        <end position="341"/>
    </location>
</feature>
<keyword evidence="6" id="KW-1003">Cell membrane</keyword>
<dbReference type="EMBL" id="MPLS01000019">
    <property type="protein sequence ID" value="ORI97611.1"/>
    <property type="molecule type" value="Genomic_DNA"/>
</dbReference>
<feature type="transmembrane region" description="Helical" evidence="6">
    <location>
        <begin position="38"/>
        <end position="57"/>
    </location>
</feature>
<evidence type="ECO:0000256" key="1">
    <source>
        <dbReference type="ARBA" id="ARBA00004141"/>
    </source>
</evidence>
<keyword evidence="4 6" id="KW-1133">Transmembrane helix</keyword>
<keyword evidence="6" id="KW-0406">Ion transport</keyword>
<dbReference type="PANTHER" id="PTHR11706">
    <property type="entry name" value="SOLUTE CARRIER PROTEIN FAMILY 11 MEMBER"/>
    <property type="match status" value="1"/>
</dbReference>
<sequence length="468" mass="50380">MQDSTSVNSKHHLVQNADDTLSLSDVNSSIEAPKDGSFWRKLLAFSGPGALVAVGYMDPGNWVTSVGGGAQYRYVLLSVVLISSLIAMMLQYMAGKLGIVKQEDLAQATRDRTNKPGGIALWIMTELALMATDIAEVIGGAIALHLLFGWSMIASVLTTAFDVVLLLLLMKFGFRKIEAIVMTLIITILVIFAYLVVLSKPELTALFGGYLPQLQDLSSASPIGGGGDSKLTLTLGIIGATVMPHNLYLHSSISQTRKVDRNDKSAIKEAVRFMTWDSNIQLSLAFVINSLLLILGAALFFGHADKVGTFGSMYNALGDKTIAGAVASPILSTLFAVALLASGQNSTITGTLTGEIIMEGFLHMRIPMWLRRVVTRGLALIPVVAFTLIYGGAEDKLDQLLVYSQVFLSIALPFAMAPLILFTSSKKIMGKEFANPMWMTVLGWITFAVLTVLNIQLVIQIIGQLFGA</sequence>
<keyword evidence="2 6" id="KW-0813">Transport</keyword>
<comment type="function">
    <text evidence="6">H(+)-stimulated, divalent metal cation uptake system.</text>
</comment>